<feature type="domain" description="VOC" evidence="1">
    <location>
        <begin position="4"/>
        <end position="128"/>
    </location>
</feature>
<accession>A0A4R6UKE4</accession>
<dbReference type="CDD" id="cd09012">
    <property type="entry name" value="VOC_like"/>
    <property type="match status" value="1"/>
</dbReference>
<proteinExistence type="predicted"/>
<reference evidence="2 3" key="1">
    <citation type="submission" date="2019-03" db="EMBL/GenBank/DDBJ databases">
        <title>Genomic Encyclopedia of Type Strains, Phase IV (KMG-IV): sequencing the most valuable type-strain genomes for metagenomic binning, comparative biology and taxonomic classification.</title>
        <authorList>
            <person name="Goeker M."/>
        </authorList>
    </citation>
    <scope>NUCLEOTIDE SEQUENCE [LARGE SCALE GENOMIC DNA]</scope>
    <source>
        <strain evidence="2 3">DSM 46770</strain>
    </source>
</reference>
<dbReference type="InterPro" id="IPR053863">
    <property type="entry name" value="Glyoxy/Ble-like_N"/>
</dbReference>
<dbReference type="AlphaFoldDB" id="A0A4R6UKE4"/>
<dbReference type="Proteomes" id="UP000295281">
    <property type="component" value="Unassembled WGS sequence"/>
</dbReference>
<evidence type="ECO:0000313" key="3">
    <source>
        <dbReference type="Proteomes" id="UP000295281"/>
    </source>
</evidence>
<dbReference type="PANTHER" id="PTHR36503:SF2">
    <property type="entry name" value="BLR2408 PROTEIN"/>
    <property type="match status" value="1"/>
</dbReference>
<sequence>MADKKIFVNLPVKDLKRSVHFFTTLGFTFDPRFTDENATCVVVSDHIFVMLLVEDYFRTFTKKELCDATTRTEAILALSAGSREEVDDMVGRALSAGGKASNDPMDEGGMYGWGFQDPDGHLWEVVSMGESETAPR</sequence>
<dbReference type="SUPFAM" id="SSF54593">
    <property type="entry name" value="Glyoxalase/Bleomycin resistance protein/Dihydroxybiphenyl dioxygenase"/>
    <property type="match status" value="1"/>
</dbReference>
<protein>
    <recommendedName>
        <fullName evidence="1">VOC domain-containing protein</fullName>
    </recommendedName>
</protein>
<dbReference type="OrthoDB" id="4265398at2"/>
<dbReference type="PANTHER" id="PTHR36503">
    <property type="entry name" value="BLR2520 PROTEIN"/>
    <property type="match status" value="1"/>
</dbReference>
<dbReference type="EMBL" id="SNYN01000024">
    <property type="protein sequence ID" value="TDQ46616.1"/>
    <property type="molecule type" value="Genomic_DNA"/>
</dbReference>
<gene>
    <name evidence="2" type="ORF">EV190_12453</name>
</gene>
<dbReference type="InterPro" id="IPR037523">
    <property type="entry name" value="VOC_core"/>
</dbReference>
<dbReference type="Pfam" id="PF22677">
    <property type="entry name" value="Ble-like_N"/>
    <property type="match status" value="1"/>
</dbReference>
<dbReference type="PROSITE" id="PS51819">
    <property type="entry name" value="VOC"/>
    <property type="match status" value="1"/>
</dbReference>
<name>A0A4R6UKE4_9ACTN</name>
<organism evidence="2 3">
    <name type="scientific">Actinorugispora endophytica</name>
    <dbReference type="NCBI Taxonomy" id="1605990"/>
    <lineage>
        <taxon>Bacteria</taxon>
        <taxon>Bacillati</taxon>
        <taxon>Actinomycetota</taxon>
        <taxon>Actinomycetes</taxon>
        <taxon>Streptosporangiales</taxon>
        <taxon>Nocardiopsidaceae</taxon>
        <taxon>Actinorugispora</taxon>
    </lineage>
</organism>
<dbReference type="RefSeq" id="WP_133743138.1">
    <property type="nucleotide sequence ID" value="NZ_SNYN01000024.1"/>
</dbReference>
<dbReference type="Gene3D" id="3.10.180.10">
    <property type="entry name" value="2,3-Dihydroxybiphenyl 1,2-Dioxygenase, domain 1"/>
    <property type="match status" value="1"/>
</dbReference>
<keyword evidence="3" id="KW-1185">Reference proteome</keyword>
<dbReference type="InterPro" id="IPR029068">
    <property type="entry name" value="Glyas_Bleomycin-R_OHBP_Dase"/>
</dbReference>
<evidence type="ECO:0000313" key="2">
    <source>
        <dbReference type="EMBL" id="TDQ46616.1"/>
    </source>
</evidence>
<comment type="caution">
    <text evidence="2">The sequence shown here is derived from an EMBL/GenBank/DDBJ whole genome shotgun (WGS) entry which is preliminary data.</text>
</comment>
<evidence type="ECO:0000259" key="1">
    <source>
        <dbReference type="PROSITE" id="PS51819"/>
    </source>
</evidence>